<dbReference type="Proteomes" id="UP000594464">
    <property type="component" value="Chromosome"/>
</dbReference>
<keyword evidence="4 7" id="KW-0689">Ribosomal protein</keyword>
<reference evidence="9" key="1">
    <citation type="submission" date="2020-02" db="EMBL/GenBank/DDBJ databases">
        <title>Genomic and physiological characterization of two novel Nitrospinaceae genera.</title>
        <authorList>
            <person name="Mueller A.J."/>
            <person name="Jung M.-Y."/>
            <person name="Strachan C.R."/>
            <person name="Herbold C.W."/>
            <person name="Kirkegaard R.H."/>
            <person name="Daims H."/>
        </authorList>
    </citation>
    <scope>NUCLEOTIDE SEQUENCE [LARGE SCALE GENOMIC DNA]</scope>
</reference>
<keyword evidence="3 7" id="KW-0694">RNA-binding</keyword>
<evidence type="ECO:0000256" key="4">
    <source>
        <dbReference type="ARBA" id="ARBA00022980"/>
    </source>
</evidence>
<dbReference type="SUPFAM" id="SSF53137">
    <property type="entry name" value="Translational machinery components"/>
    <property type="match status" value="1"/>
</dbReference>
<proteinExistence type="inferred from homology"/>
<dbReference type="GO" id="GO:0006412">
    <property type="term" value="P:translation"/>
    <property type="evidence" value="ECO:0007669"/>
    <property type="project" value="UniProtKB-UniRule"/>
</dbReference>
<dbReference type="GO" id="GO:0008097">
    <property type="term" value="F:5S rRNA binding"/>
    <property type="evidence" value="ECO:0007669"/>
    <property type="project" value="TreeGrafter"/>
</dbReference>
<comment type="subunit">
    <text evidence="7">Part of the 50S ribosomal subunit; part of the 5S rRNA/L5/L18/L25 subcomplex. Contacts the 5S and 23S rRNAs.</text>
</comment>
<dbReference type="PANTHER" id="PTHR12899">
    <property type="entry name" value="39S RIBOSOMAL PROTEIN L18, MITOCHONDRIAL"/>
    <property type="match status" value="1"/>
</dbReference>
<dbReference type="GO" id="GO:0003735">
    <property type="term" value="F:structural constituent of ribosome"/>
    <property type="evidence" value="ECO:0007669"/>
    <property type="project" value="InterPro"/>
</dbReference>
<protein>
    <recommendedName>
        <fullName evidence="6 7">Large ribosomal subunit protein uL18</fullName>
    </recommendedName>
</protein>
<dbReference type="HAMAP" id="MF_01337_B">
    <property type="entry name" value="Ribosomal_uL18_B"/>
    <property type="match status" value="1"/>
</dbReference>
<name>A0A7T0G2E1_9BACT</name>
<dbReference type="AlphaFoldDB" id="A0A7T0G2E1"/>
<dbReference type="PANTHER" id="PTHR12899:SF3">
    <property type="entry name" value="LARGE RIBOSOMAL SUBUNIT PROTEIN UL18M"/>
    <property type="match status" value="1"/>
</dbReference>
<dbReference type="Gene3D" id="3.30.420.100">
    <property type="match status" value="1"/>
</dbReference>
<evidence type="ECO:0000313" key="9">
    <source>
        <dbReference type="Proteomes" id="UP000594464"/>
    </source>
</evidence>
<dbReference type="EMBL" id="CP048620">
    <property type="protein sequence ID" value="QPJ64250.1"/>
    <property type="molecule type" value="Genomic_DNA"/>
</dbReference>
<gene>
    <name evidence="7" type="primary">rplR</name>
    <name evidence="8" type="ORF">G3M78_02065</name>
</gene>
<evidence type="ECO:0000256" key="3">
    <source>
        <dbReference type="ARBA" id="ARBA00022884"/>
    </source>
</evidence>
<dbReference type="KEGG" id="nva:G3M78_02065"/>
<dbReference type="NCBIfam" id="TIGR00060">
    <property type="entry name" value="L18_bact"/>
    <property type="match status" value="1"/>
</dbReference>
<comment type="function">
    <text evidence="7">This is one of the proteins that bind and probably mediate the attachment of the 5S RNA into the large ribosomal subunit, where it forms part of the central protuberance.</text>
</comment>
<dbReference type="InterPro" id="IPR004389">
    <property type="entry name" value="Ribosomal_uL18_bac-type"/>
</dbReference>
<organism evidence="8 9">
    <name type="scientific">Candidatus Nitrohelix vancouverensis</name>
    <dbReference type="NCBI Taxonomy" id="2705534"/>
    <lineage>
        <taxon>Bacteria</taxon>
        <taxon>Pseudomonadati</taxon>
        <taxon>Nitrospinota/Tectimicrobiota group</taxon>
        <taxon>Nitrospinota</taxon>
        <taxon>Nitrospinia</taxon>
        <taxon>Nitrospinales</taxon>
        <taxon>Nitrospinaceae</taxon>
        <taxon>Candidatus Nitrohelix</taxon>
    </lineage>
</organism>
<keyword evidence="5 7" id="KW-0687">Ribonucleoprotein</keyword>
<evidence type="ECO:0000313" key="8">
    <source>
        <dbReference type="EMBL" id="QPJ64250.1"/>
    </source>
</evidence>
<comment type="similarity">
    <text evidence="1 7">Belongs to the universal ribosomal protein uL18 family.</text>
</comment>
<evidence type="ECO:0000256" key="2">
    <source>
        <dbReference type="ARBA" id="ARBA00022730"/>
    </source>
</evidence>
<dbReference type="Pfam" id="PF00861">
    <property type="entry name" value="Ribosomal_L18p"/>
    <property type="match status" value="1"/>
</dbReference>
<evidence type="ECO:0000256" key="7">
    <source>
        <dbReference type="HAMAP-Rule" id="MF_01337"/>
    </source>
</evidence>
<sequence length="121" mass="13375">MKTSLRQALRDKRKIRVKNAVQRDKTKLRLTVFKSAKHIYAQIIDDQQGKTLVSESTLSESIRGQVGNGGNVKAAALVGGLLGEKAVKQGINEVYYDRNGFIYAGRVRALADAVREKGVKF</sequence>
<evidence type="ECO:0000256" key="5">
    <source>
        <dbReference type="ARBA" id="ARBA00023274"/>
    </source>
</evidence>
<dbReference type="FunFam" id="3.30.420.100:FF:000001">
    <property type="entry name" value="50S ribosomal protein L18"/>
    <property type="match status" value="1"/>
</dbReference>
<keyword evidence="2 7" id="KW-0699">rRNA-binding</keyword>
<dbReference type="InterPro" id="IPR005484">
    <property type="entry name" value="Ribosomal_uL18_bac/plant/anim"/>
</dbReference>
<dbReference type="GO" id="GO:0022625">
    <property type="term" value="C:cytosolic large ribosomal subunit"/>
    <property type="evidence" value="ECO:0007669"/>
    <property type="project" value="TreeGrafter"/>
</dbReference>
<accession>A0A7T0G2E1</accession>
<dbReference type="CDD" id="cd00432">
    <property type="entry name" value="Ribosomal_L18_L5e"/>
    <property type="match status" value="1"/>
</dbReference>
<evidence type="ECO:0000256" key="1">
    <source>
        <dbReference type="ARBA" id="ARBA00007116"/>
    </source>
</evidence>
<dbReference type="InterPro" id="IPR057268">
    <property type="entry name" value="Ribosomal_L18"/>
</dbReference>
<evidence type="ECO:0000256" key="6">
    <source>
        <dbReference type="ARBA" id="ARBA00035197"/>
    </source>
</evidence>